<dbReference type="EMBL" id="MU005972">
    <property type="protein sequence ID" value="KAF2861456.1"/>
    <property type="molecule type" value="Genomic_DNA"/>
</dbReference>
<dbReference type="Pfam" id="PF06609">
    <property type="entry name" value="TRI12"/>
    <property type="match status" value="1"/>
</dbReference>
<dbReference type="OrthoDB" id="4161376at2759"/>
<proteinExistence type="predicted"/>
<dbReference type="AlphaFoldDB" id="A0A6A7C1L0"/>
<dbReference type="PANTHER" id="PTHR23501">
    <property type="entry name" value="MAJOR FACILITATOR SUPERFAMILY"/>
    <property type="match status" value="1"/>
</dbReference>
<feature type="transmembrane region" description="Helical" evidence="7">
    <location>
        <begin position="441"/>
        <end position="464"/>
    </location>
</feature>
<evidence type="ECO:0000256" key="5">
    <source>
        <dbReference type="ARBA" id="ARBA00023136"/>
    </source>
</evidence>
<evidence type="ECO:0000256" key="7">
    <source>
        <dbReference type="SAM" id="Phobius"/>
    </source>
</evidence>
<keyword evidence="2" id="KW-0813">Transport</keyword>
<evidence type="ECO:0000256" key="2">
    <source>
        <dbReference type="ARBA" id="ARBA00022448"/>
    </source>
</evidence>
<keyword evidence="4 7" id="KW-1133">Transmembrane helix</keyword>
<feature type="domain" description="Major facilitator superfamily (MFS) profile" evidence="8">
    <location>
        <begin position="45"/>
        <end position="566"/>
    </location>
</feature>
<dbReference type="PROSITE" id="PS50850">
    <property type="entry name" value="MFS"/>
    <property type="match status" value="1"/>
</dbReference>
<evidence type="ECO:0000313" key="10">
    <source>
        <dbReference type="Proteomes" id="UP000799421"/>
    </source>
</evidence>
<protein>
    <submittedName>
        <fullName evidence="9">MFS general substrate transporter</fullName>
    </submittedName>
</protein>
<feature type="transmembrane region" description="Helical" evidence="7">
    <location>
        <begin position="353"/>
        <end position="372"/>
    </location>
</feature>
<evidence type="ECO:0000256" key="3">
    <source>
        <dbReference type="ARBA" id="ARBA00022692"/>
    </source>
</evidence>
<feature type="transmembrane region" description="Helical" evidence="7">
    <location>
        <begin position="313"/>
        <end position="333"/>
    </location>
</feature>
<feature type="transmembrane region" description="Helical" evidence="7">
    <location>
        <begin position="242"/>
        <end position="261"/>
    </location>
</feature>
<keyword evidence="3 7" id="KW-0812">Transmembrane</keyword>
<name>A0A6A7C1L0_9PEZI</name>
<feature type="transmembrane region" description="Helical" evidence="7">
    <location>
        <begin position="273"/>
        <end position="292"/>
    </location>
</feature>
<dbReference type="InterPro" id="IPR020846">
    <property type="entry name" value="MFS_dom"/>
</dbReference>
<dbReference type="SUPFAM" id="SSF103473">
    <property type="entry name" value="MFS general substrate transporter"/>
    <property type="match status" value="1"/>
</dbReference>
<feature type="transmembrane region" description="Helical" evidence="7">
    <location>
        <begin position="113"/>
        <end position="131"/>
    </location>
</feature>
<reference evidence="9" key="1">
    <citation type="journal article" date="2020" name="Stud. Mycol.">
        <title>101 Dothideomycetes genomes: a test case for predicting lifestyles and emergence of pathogens.</title>
        <authorList>
            <person name="Haridas S."/>
            <person name="Albert R."/>
            <person name="Binder M."/>
            <person name="Bloem J."/>
            <person name="Labutti K."/>
            <person name="Salamov A."/>
            <person name="Andreopoulos B."/>
            <person name="Baker S."/>
            <person name="Barry K."/>
            <person name="Bills G."/>
            <person name="Bluhm B."/>
            <person name="Cannon C."/>
            <person name="Castanera R."/>
            <person name="Culley D."/>
            <person name="Daum C."/>
            <person name="Ezra D."/>
            <person name="Gonzalez J."/>
            <person name="Henrissat B."/>
            <person name="Kuo A."/>
            <person name="Liang C."/>
            <person name="Lipzen A."/>
            <person name="Lutzoni F."/>
            <person name="Magnuson J."/>
            <person name="Mondo S."/>
            <person name="Nolan M."/>
            <person name="Ohm R."/>
            <person name="Pangilinan J."/>
            <person name="Park H.-J."/>
            <person name="Ramirez L."/>
            <person name="Alfaro M."/>
            <person name="Sun H."/>
            <person name="Tritt A."/>
            <person name="Yoshinaga Y."/>
            <person name="Zwiers L.-H."/>
            <person name="Turgeon B."/>
            <person name="Goodwin S."/>
            <person name="Spatafora J."/>
            <person name="Crous P."/>
            <person name="Grigoriev I."/>
        </authorList>
    </citation>
    <scope>NUCLEOTIDE SEQUENCE</scope>
    <source>
        <strain evidence="9">CBS 480.64</strain>
    </source>
</reference>
<feature type="transmembrane region" description="Helical" evidence="7">
    <location>
        <begin position="540"/>
        <end position="559"/>
    </location>
</feature>
<evidence type="ECO:0000313" key="9">
    <source>
        <dbReference type="EMBL" id="KAF2861456.1"/>
    </source>
</evidence>
<sequence length="566" mass="61736">MDVESLELSQKKPYSHQDAETESASERSLHDDIPGVHQHMNWRLFVSLTAMSFLWVGSQIPLYLYGSILPLMFSDIGGATDGKYQWMVIGFLIPNAALCPFVGSLSDLFGRRVIAMIGQTLLVVGPVVVAVSRTINIAIGGMVIAGIGAGLNELVALSGTSELVPARKRGFYVGAVVFTILPFCASPLFAHLIARDSSWRRVGYLVSIWNFVGLVLVVLFYRDPARHAPRGSKMEIARGVDYIGGILSTTGVIGMMIGLQWSAHQYPWTSAHVLVPFFGGVALLIAFGIYEWKVALFPMIPSALFLRSKRTMALILTITFFSGANFFVILLIWPTQVYNMYGDDAIMAGVRNLPIGFGIIAGAVIALLLIGLTKGRTTALMLFFTACMTAATGCMAFATPTNLNSVVYPILTVAALSVGAVIFPCSLIAQIVCPVDLIGTITAITLSLRYIGGAIGFTIFYNVLFRKLYPHAELVPAELGREGVSKDPGVLYHLVLLGAQSQYTELRKYIANTPAVIRKDDAFDLVIQHLQYAFMYAYRWPYWISIAFGLVCVIAALGLRSVRAFL</sequence>
<feature type="transmembrane region" description="Helical" evidence="7">
    <location>
        <begin position="406"/>
        <end position="429"/>
    </location>
</feature>
<keyword evidence="10" id="KW-1185">Reference proteome</keyword>
<dbReference type="GO" id="GO:0005886">
    <property type="term" value="C:plasma membrane"/>
    <property type="evidence" value="ECO:0007669"/>
    <property type="project" value="TreeGrafter"/>
</dbReference>
<dbReference type="InterPro" id="IPR010573">
    <property type="entry name" value="MFS_Str1/Tri12-like"/>
</dbReference>
<keyword evidence="5 7" id="KW-0472">Membrane</keyword>
<dbReference type="InterPro" id="IPR036259">
    <property type="entry name" value="MFS_trans_sf"/>
</dbReference>
<feature type="transmembrane region" description="Helical" evidence="7">
    <location>
        <begin position="170"/>
        <end position="190"/>
    </location>
</feature>
<organism evidence="9 10">
    <name type="scientific">Piedraia hortae CBS 480.64</name>
    <dbReference type="NCBI Taxonomy" id="1314780"/>
    <lineage>
        <taxon>Eukaryota</taxon>
        <taxon>Fungi</taxon>
        <taxon>Dikarya</taxon>
        <taxon>Ascomycota</taxon>
        <taxon>Pezizomycotina</taxon>
        <taxon>Dothideomycetes</taxon>
        <taxon>Dothideomycetidae</taxon>
        <taxon>Capnodiales</taxon>
        <taxon>Piedraiaceae</taxon>
        <taxon>Piedraia</taxon>
    </lineage>
</organism>
<dbReference type="GO" id="GO:0022857">
    <property type="term" value="F:transmembrane transporter activity"/>
    <property type="evidence" value="ECO:0007669"/>
    <property type="project" value="InterPro"/>
</dbReference>
<feature type="transmembrane region" description="Helical" evidence="7">
    <location>
        <begin position="137"/>
        <end position="158"/>
    </location>
</feature>
<dbReference type="Proteomes" id="UP000799421">
    <property type="component" value="Unassembled WGS sequence"/>
</dbReference>
<feature type="transmembrane region" description="Helical" evidence="7">
    <location>
        <begin position="379"/>
        <end position="400"/>
    </location>
</feature>
<feature type="compositionally biased region" description="Basic and acidic residues" evidence="6">
    <location>
        <begin position="15"/>
        <end position="28"/>
    </location>
</feature>
<evidence type="ECO:0000259" key="8">
    <source>
        <dbReference type="PROSITE" id="PS50850"/>
    </source>
</evidence>
<evidence type="ECO:0000256" key="4">
    <source>
        <dbReference type="ARBA" id="ARBA00022989"/>
    </source>
</evidence>
<feature type="transmembrane region" description="Helical" evidence="7">
    <location>
        <begin position="202"/>
        <end position="221"/>
    </location>
</feature>
<gene>
    <name evidence="9" type="ORF">K470DRAFT_256841</name>
</gene>
<accession>A0A6A7C1L0</accession>
<evidence type="ECO:0000256" key="6">
    <source>
        <dbReference type="SAM" id="MobiDB-lite"/>
    </source>
</evidence>
<feature type="region of interest" description="Disordered" evidence="6">
    <location>
        <begin position="1"/>
        <end position="28"/>
    </location>
</feature>
<dbReference type="Gene3D" id="1.20.1250.20">
    <property type="entry name" value="MFS general substrate transporter like domains"/>
    <property type="match status" value="1"/>
</dbReference>
<comment type="subcellular location">
    <subcellularLocation>
        <location evidence="1">Membrane</location>
        <topology evidence="1">Multi-pass membrane protein</topology>
    </subcellularLocation>
</comment>
<dbReference type="PANTHER" id="PTHR23501:SF109">
    <property type="entry name" value="MAJOR FACILITATOR SUPERFAMILY (MFS) PROFILE DOMAIN-CONTAINING PROTEIN-RELATED"/>
    <property type="match status" value="1"/>
</dbReference>
<feature type="transmembrane region" description="Helical" evidence="7">
    <location>
        <begin position="84"/>
        <end position="106"/>
    </location>
</feature>
<feature type="transmembrane region" description="Helical" evidence="7">
    <location>
        <begin position="44"/>
        <end position="64"/>
    </location>
</feature>
<evidence type="ECO:0000256" key="1">
    <source>
        <dbReference type="ARBA" id="ARBA00004141"/>
    </source>
</evidence>